<evidence type="ECO:0000313" key="3">
    <source>
        <dbReference type="EMBL" id="GLX78504.1"/>
    </source>
</evidence>
<dbReference type="InterPro" id="IPR036680">
    <property type="entry name" value="SPOR-like_sf"/>
</dbReference>
<dbReference type="EMBL" id="BSST01000001">
    <property type="protein sequence ID" value="GLX78504.1"/>
    <property type="molecule type" value="Genomic_DNA"/>
</dbReference>
<comment type="caution">
    <text evidence="3">The sequence shown here is derived from an EMBL/GenBank/DDBJ whole genome shotgun (WGS) entry which is preliminary data.</text>
</comment>
<organism evidence="3 4">
    <name type="scientific">Thalassotalea insulae</name>
    <dbReference type="NCBI Taxonomy" id="2056778"/>
    <lineage>
        <taxon>Bacteria</taxon>
        <taxon>Pseudomonadati</taxon>
        <taxon>Pseudomonadota</taxon>
        <taxon>Gammaproteobacteria</taxon>
        <taxon>Alteromonadales</taxon>
        <taxon>Colwelliaceae</taxon>
        <taxon>Thalassotalea</taxon>
    </lineage>
</organism>
<evidence type="ECO:0000256" key="1">
    <source>
        <dbReference type="SAM" id="SignalP"/>
    </source>
</evidence>
<protein>
    <recommendedName>
        <fullName evidence="2">SPOR domain-containing protein</fullName>
    </recommendedName>
</protein>
<evidence type="ECO:0000313" key="4">
    <source>
        <dbReference type="Proteomes" id="UP001157186"/>
    </source>
</evidence>
<dbReference type="Proteomes" id="UP001157186">
    <property type="component" value="Unassembled WGS sequence"/>
</dbReference>
<sequence length="301" mass="33983">MKKQLIPAIVMICATQAALASDIHKFGLGVNYHLDQQSTPGYQAAYQWQFSEAFEFDARLLSSNDIEVEQNEVNIFGDYAQFSIGASFLKRYNDELSIKAGTGLGWTFSSSNKQLIRDSAIAPYLMLAVNYQLTERVSLELGQFSHFNSEAIDTNHSIYFNISIQLGRNNVLFSRFNSNNQTAMEQSPAVNNTPAAVNKTANTRVSAKANSTKIQRIPQTSTLMPNYWYVQLGAYHQLSNAELAYSEIQHRAPALKLSIIKNNSYYRIISHSFNSKQRAEDYATMIKSQYQLSGYISQFKK</sequence>
<gene>
    <name evidence="3" type="ORF">tinsulaeT_18440</name>
</gene>
<reference evidence="3 4" key="1">
    <citation type="submission" date="2023-03" db="EMBL/GenBank/DDBJ databases">
        <title>Draft genome sequence of Thalassotalea insulae KCTC 62186T.</title>
        <authorList>
            <person name="Sawabe T."/>
        </authorList>
    </citation>
    <scope>NUCLEOTIDE SEQUENCE [LARGE SCALE GENOMIC DNA]</scope>
    <source>
        <strain evidence="3 4">KCTC 62186</strain>
    </source>
</reference>
<dbReference type="SUPFAM" id="SSF56925">
    <property type="entry name" value="OMPA-like"/>
    <property type="match status" value="1"/>
</dbReference>
<dbReference type="Pfam" id="PF05036">
    <property type="entry name" value="SPOR"/>
    <property type="match status" value="1"/>
</dbReference>
<feature type="chain" id="PRO_5047285960" description="SPOR domain-containing protein" evidence="1">
    <location>
        <begin position="21"/>
        <end position="301"/>
    </location>
</feature>
<keyword evidence="1" id="KW-0732">Signal</keyword>
<feature type="domain" description="SPOR" evidence="2">
    <location>
        <begin position="222"/>
        <end position="299"/>
    </location>
</feature>
<dbReference type="Gene3D" id="3.30.70.1070">
    <property type="entry name" value="Sporulation related repeat"/>
    <property type="match status" value="1"/>
</dbReference>
<dbReference type="SUPFAM" id="SSF110997">
    <property type="entry name" value="Sporulation related repeat"/>
    <property type="match status" value="1"/>
</dbReference>
<dbReference type="InterPro" id="IPR011250">
    <property type="entry name" value="OMP/PagP_B-barrel"/>
</dbReference>
<feature type="signal peptide" evidence="1">
    <location>
        <begin position="1"/>
        <end position="20"/>
    </location>
</feature>
<evidence type="ECO:0000259" key="2">
    <source>
        <dbReference type="PROSITE" id="PS51724"/>
    </source>
</evidence>
<name>A0ABQ6GTN2_9GAMM</name>
<dbReference type="PROSITE" id="PS51724">
    <property type="entry name" value="SPOR"/>
    <property type="match status" value="1"/>
</dbReference>
<keyword evidence="4" id="KW-1185">Reference proteome</keyword>
<dbReference type="RefSeq" id="WP_284244385.1">
    <property type="nucleotide sequence ID" value="NZ_BSST01000001.1"/>
</dbReference>
<accession>A0ABQ6GTN2</accession>
<dbReference type="InterPro" id="IPR007730">
    <property type="entry name" value="SPOR-like_dom"/>
</dbReference>
<proteinExistence type="predicted"/>